<organism evidence="1">
    <name type="scientific">Accumulibacter regalis</name>
    <dbReference type="NCBI Taxonomy" id="522306"/>
    <lineage>
        <taxon>Bacteria</taxon>
        <taxon>Pseudomonadati</taxon>
        <taxon>Pseudomonadota</taxon>
        <taxon>Betaproteobacteria</taxon>
        <taxon>Candidatus Accumulibacter</taxon>
    </lineage>
</organism>
<reference evidence="1" key="2">
    <citation type="submission" date="2009-09" db="EMBL/GenBank/DDBJ databases">
        <title>Complete sequence of chromosome of Candidatus Accumulibacter phosphatis clade IIA str. UW-1.</title>
        <authorList>
            <consortium name="US DOE Joint Genome Institute"/>
            <person name="Martin H.G."/>
            <person name="Ivanova N."/>
            <person name="Kunin V."/>
            <person name="Warnecke F."/>
            <person name="Barry K."/>
            <person name="He S."/>
            <person name="Salamov A."/>
            <person name="Szeto E."/>
            <person name="Dalin E."/>
            <person name="Pangilinan J.L."/>
            <person name="Lapidus A."/>
            <person name="Lowry S."/>
            <person name="Kyrpides N.C."/>
            <person name="McMahon K.D."/>
            <person name="Hugenholtz P."/>
        </authorList>
    </citation>
    <scope>NUCLEOTIDE SEQUENCE [LARGE SCALE GENOMIC DNA]</scope>
    <source>
        <strain evidence="1">UW-1</strain>
    </source>
</reference>
<accession>C7RQN9</accession>
<name>C7RQN9_ACCRE</name>
<protein>
    <submittedName>
        <fullName evidence="1">Uncharacterized protein</fullName>
    </submittedName>
</protein>
<reference evidence="1" key="1">
    <citation type="submission" date="2009-08" db="EMBL/GenBank/DDBJ databases">
        <authorList>
            <consortium name="US DOE Joint Genome Institute"/>
            <person name="Lucas S."/>
            <person name="Copeland A."/>
            <person name="Lapidus A."/>
            <person name="Glavina del Rio T."/>
            <person name="Dalin E."/>
            <person name="Tice H."/>
            <person name="Bruce D."/>
            <person name="Barry K."/>
            <person name="Pitluck S."/>
            <person name="Lowry S."/>
            <person name="Larimer F."/>
            <person name="Land M."/>
            <person name="Hauser L."/>
            <person name="Kyrpides N."/>
            <person name="Ivanova N."/>
            <person name="McMahon K.D."/>
            <person name="Hugenholtz P."/>
        </authorList>
    </citation>
    <scope>NUCLEOTIDE SEQUENCE</scope>
    <source>
        <strain evidence="1">UW-1</strain>
    </source>
</reference>
<gene>
    <name evidence="1" type="ordered locus">CAP2UW1_1051</name>
</gene>
<dbReference type="STRING" id="522306.CAP2UW1_1051"/>
<sequence>MVFAEMEYHKHYSDFHTELLAFVGQNFLWLKGPGSI</sequence>
<proteinExistence type="predicted"/>
<dbReference type="EMBL" id="CP001715">
    <property type="protein sequence ID" value="ACV34387.1"/>
    <property type="molecule type" value="Genomic_DNA"/>
</dbReference>
<evidence type="ECO:0000313" key="1">
    <source>
        <dbReference type="EMBL" id="ACV34387.1"/>
    </source>
</evidence>
<dbReference type="AlphaFoldDB" id="C7RQN9"/>
<dbReference type="KEGG" id="app:CAP2UW1_1051"/>
<dbReference type="HOGENOM" id="CLU_3353991_0_0_4"/>